<dbReference type="OMA" id="RYICKKE"/>
<dbReference type="PANTHER" id="PTHR22534:SF5">
    <property type="entry name" value="SRCR DOMAIN-CONTAINING PROTEIN"/>
    <property type="match status" value="1"/>
</dbReference>
<dbReference type="InParanoid" id="H2P4Y1"/>
<reference evidence="1" key="2">
    <citation type="submission" date="2025-08" db="UniProtKB">
        <authorList>
            <consortium name="Ensembl"/>
        </authorList>
    </citation>
    <scope>IDENTIFICATION</scope>
</reference>
<name>H2P4Y1_PONAB</name>
<evidence type="ECO:0000313" key="1">
    <source>
        <dbReference type="Ensembl" id="ENSPPYP00000013387.2"/>
    </source>
</evidence>
<protein>
    <submittedName>
        <fullName evidence="1">Uncharacterized protein</fullName>
    </submittedName>
</protein>
<dbReference type="InterPro" id="IPR019524">
    <property type="entry name" value="B-solenoid_diatom-type"/>
</dbReference>
<keyword evidence="2" id="KW-1185">Reference proteome</keyword>
<evidence type="ECO:0000313" key="2">
    <source>
        <dbReference type="Proteomes" id="UP000001595"/>
    </source>
</evidence>
<dbReference type="PANTHER" id="PTHR22534">
    <property type="entry name" value="SRCR DOMAIN-CONTAINING PROTEIN"/>
    <property type="match status" value="1"/>
</dbReference>
<reference evidence="1 2" key="1">
    <citation type="submission" date="2008-02" db="EMBL/GenBank/DDBJ databases">
        <title>A 6x draft sequence assembly of the Pongo pygmaeus abelii genome.</title>
        <authorList>
            <person name="Wilson R.K."/>
            <person name="Mardis E."/>
        </authorList>
    </citation>
    <scope>NUCLEOTIDE SEQUENCE [LARGE SCALE GENOMIC DNA]</scope>
</reference>
<organism evidence="1 2">
    <name type="scientific">Pongo abelii</name>
    <name type="common">Sumatran orangutan</name>
    <name type="synonym">Pongo pygmaeus abelii</name>
    <dbReference type="NCBI Taxonomy" id="9601"/>
    <lineage>
        <taxon>Eukaryota</taxon>
        <taxon>Metazoa</taxon>
        <taxon>Chordata</taxon>
        <taxon>Craniata</taxon>
        <taxon>Vertebrata</taxon>
        <taxon>Euteleostomi</taxon>
        <taxon>Mammalia</taxon>
        <taxon>Eutheria</taxon>
        <taxon>Euarchontoglires</taxon>
        <taxon>Primates</taxon>
        <taxon>Haplorrhini</taxon>
        <taxon>Catarrhini</taxon>
        <taxon>Hominidae</taxon>
        <taxon>Pongo</taxon>
    </lineage>
</organism>
<accession>H2P4Y1</accession>
<sequence length="236" mass="25965">VLKLPLGGYPGVCRPSGNSLVKLAGRASVLEPCLLTEWTLPVLAEIIRGYAVYNNQHWRPHGFWIKKEAYPVEASEEPPAHKDRGDGERPVHARVVQVAPLRFGSTPCGDAVQDISKEDTVYDIYNEDAVDISDEDTVDISNEALVHDIFNDAVDISNEAAVRDISNDAVDICNEAAVHDISNEDTIEDISNEDAVYDIANEDTVQDICKKEDAASEPFILGNDLFLESISDKEDL</sequence>
<dbReference type="AlphaFoldDB" id="H2P4Y1"/>
<dbReference type="eggNOG" id="KOG2349">
    <property type="taxonomic scope" value="Eukaryota"/>
</dbReference>
<dbReference type="Ensembl" id="ENSPPYT00000013933.2">
    <property type="protein sequence ID" value="ENSPPYP00000013387.2"/>
    <property type="gene ID" value="ENSPPYG00000012002.2"/>
</dbReference>
<reference evidence="1" key="3">
    <citation type="submission" date="2025-09" db="UniProtKB">
        <authorList>
            <consortium name="Ensembl"/>
        </authorList>
    </citation>
    <scope>IDENTIFICATION</scope>
</reference>
<dbReference type="GeneTree" id="ENSGT00940000164457"/>
<dbReference type="HOGENOM" id="CLU_107864_0_0_1"/>
<dbReference type="Proteomes" id="UP000001595">
    <property type="component" value="Chromosome 22"/>
</dbReference>
<dbReference type="AntiFam" id="ANF00059">
    <property type="entry name" value="Ret finger protein-like 3 antisense"/>
</dbReference>
<proteinExistence type="predicted"/>